<evidence type="ECO:0000313" key="2">
    <source>
        <dbReference type="EMBL" id="PKK56521.1"/>
    </source>
</evidence>
<evidence type="ECO:0000313" key="3">
    <source>
        <dbReference type="Proteomes" id="UP000233469"/>
    </source>
</evidence>
<name>A0A2N1M4E1_9GLOM</name>
<reference evidence="2 3" key="1">
    <citation type="submission" date="2016-04" db="EMBL/GenBank/DDBJ databases">
        <title>Genome analyses suggest a sexual origin of heterokaryosis in a supposedly ancient asexual fungus.</title>
        <authorList>
            <person name="Ropars J."/>
            <person name="Sedzielewska K."/>
            <person name="Noel J."/>
            <person name="Charron P."/>
            <person name="Farinelli L."/>
            <person name="Marton T."/>
            <person name="Kruger M."/>
            <person name="Pelin A."/>
            <person name="Brachmann A."/>
            <person name="Corradi N."/>
        </authorList>
    </citation>
    <scope>NUCLEOTIDE SEQUENCE [LARGE SCALE GENOMIC DNA]</scope>
    <source>
        <strain evidence="2 3">C2</strain>
    </source>
</reference>
<dbReference type="AlphaFoldDB" id="A0A2N1M4E1"/>
<dbReference type="VEuPathDB" id="FungiDB:RhiirFUN_016674"/>
<organism evidence="2 3">
    <name type="scientific">Rhizophagus irregularis</name>
    <dbReference type="NCBI Taxonomy" id="588596"/>
    <lineage>
        <taxon>Eukaryota</taxon>
        <taxon>Fungi</taxon>
        <taxon>Fungi incertae sedis</taxon>
        <taxon>Mucoromycota</taxon>
        <taxon>Glomeromycotina</taxon>
        <taxon>Glomeromycetes</taxon>
        <taxon>Glomerales</taxon>
        <taxon>Glomeraceae</taxon>
        <taxon>Rhizophagus</taxon>
    </lineage>
</organism>
<comment type="caution">
    <text evidence="2">The sequence shown here is derived from an EMBL/GenBank/DDBJ whole genome shotgun (WGS) entry which is preliminary data.</text>
</comment>
<dbReference type="VEuPathDB" id="FungiDB:FUN_011762"/>
<feature type="compositionally biased region" description="Basic and acidic residues" evidence="1">
    <location>
        <begin position="33"/>
        <end position="57"/>
    </location>
</feature>
<sequence length="121" mass="13856">MSRDNEAFELQPTMQHEKQEGDPEIGPGSTTQAHREGYKKEDIHFEECPVVKDLERPHRNHSSMTKWVGKVPSSNNPKYAFNKQQAKQTKYADVPYIPQFIGASNEAITGVLQEELCRKIK</sequence>
<feature type="region of interest" description="Disordered" evidence="1">
    <location>
        <begin position="1"/>
        <end position="79"/>
    </location>
</feature>
<accession>A0A2N1M4E1</accession>
<dbReference type="VEuPathDB" id="FungiDB:RhiirA1_455644"/>
<gene>
    <name evidence="2" type="ORF">RhiirC2_799831</name>
</gene>
<evidence type="ECO:0000256" key="1">
    <source>
        <dbReference type="SAM" id="MobiDB-lite"/>
    </source>
</evidence>
<dbReference type="Proteomes" id="UP000233469">
    <property type="component" value="Unassembled WGS sequence"/>
</dbReference>
<protein>
    <submittedName>
        <fullName evidence="2">Uncharacterized protein</fullName>
    </submittedName>
</protein>
<proteinExistence type="predicted"/>
<reference evidence="2 3" key="2">
    <citation type="submission" date="2017-10" db="EMBL/GenBank/DDBJ databases">
        <title>Extensive intraspecific genome diversity in a model arbuscular mycorrhizal fungus.</title>
        <authorList>
            <person name="Chen E.C.H."/>
            <person name="Morin E."/>
            <person name="Baudet D."/>
            <person name="Noel J."/>
            <person name="Ndikumana S."/>
            <person name="Charron P."/>
            <person name="St-Onge C."/>
            <person name="Giorgi J."/>
            <person name="Grigoriev I.V."/>
            <person name="Roux C."/>
            <person name="Martin F.M."/>
            <person name="Corradi N."/>
        </authorList>
    </citation>
    <scope>NUCLEOTIDE SEQUENCE [LARGE SCALE GENOMIC DNA]</scope>
    <source>
        <strain evidence="2 3">C2</strain>
    </source>
</reference>
<dbReference type="EMBL" id="LLXL01005497">
    <property type="protein sequence ID" value="PKK56521.1"/>
    <property type="molecule type" value="Genomic_DNA"/>
</dbReference>